<keyword evidence="1 3" id="KW-0547">Nucleotide-binding</keyword>
<dbReference type="InterPro" id="IPR050108">
    <property type="entry name" value="CDK"/>
</dbReference>
<feature type="non-terminal residue" evidence="5">
    <location>
        <position position="190"/>
    </location>
</feature>
<dbReference type="Gene3D" id="3.30.200.20">
    <property type="entry name" value="Phosphorylase Kinase, domain 1"/>
    <property type="match status" value="1"/>
</dbReference>
<accession>A0A699YZM0</accession>
<dbReference type="InterPro" id="IPR011009">
    <property type="entry name" value="Kinase-like_dom_sf"/>
</dbReference>
<dbReference type="SMART" id="SM00220">
    <property type="entry name" value="S_TKc"/>
    <property type="match status" value="1"/>
</dbReference>
<dbReference type="PROSITE" id="PS50011">
    <property type="entry name" value="PROTEIN_KINASE_DOM"/>
    <property type="match status" value="1"/>
</dbReference>
<dbReference type="GO" id="GO:0005634">
    <property type="term" value="C:nucleus"/>
    <property type="evidence" value="ECO:0007669"/>
    <property type="project" value="TreeGrafter"/>
</dbReference>
<feature type="binding site" evidence="3">
    <location>
        <position position="34"/>
    </location>
    <ligand>
        <name>ATP</name>
        <dbReference type="ChEBI" id="CHEBI:30616"/>
    </ligand>
</feature>
<evidence type="ECO:0000313" key="6">
    <source>
        <dbReference type="Proteomes" id="UP000485058"/>
    </source>
</evidence>
<evidence type="ECO:0000313" key="5">
    <source>
        <dbReference type="EMBL" id="GFH12069.1"/>
    </source>
</evidence>
<dbReference type="AlphaFoldDB" id="A0A699YZM0"/>
<comment type="caution">
    <text evidence="5">The sequence shown here is derived from an EMBL/GenBank/DDBJ whole genome shotgun (WGS) entry which is preliminary data.</text>
</comment>
<dbReference type="GO" id="GO:0005524">
    <property type="term" value="F:ATP binding"/>
    <property type="evidence" value="ECO:0007669"/>
    <property type="project" value="UniProtKB-UniRule"/>
</dbReference>
<evidence type="ECO:0000259" key="4">
    <source>
        <dbReference type="PROSITE" id="PS50011"/>
    </source>
</evidence>
<name>A0A699YZM0_HAELA</name>
<dbReference type="PANTHER" id="PTHR24056">
    <property type="entry name" value="CELL DIVISION PROTEIN KINASE"/>
    <property type="match status" value="1"/>
</dbReference>
<sequence>MNKYEVLSIVGEGAYGVVLKCRNKETGEIVAVKKFKESDGASSNSSTSSTVGRLKLCDFGFARQLPSNKDADITDYVSTRWYRAPELLLGSTRYGKEVDLWAIGCIMSELVDGQPLFPGESDIDQLYIIQRLLGGLTEEQHALFLRNPRFAGLKFPDMTRPETLDRKYAAKLPPDALAVIQGLLAMQPSA</sequence>
<dbReference type="InterPro" id="IPR000719">
    <property type="entry name" value="Prot_kinase_dom"/>
</dbReference>
<gene>
    <name evidence="5" type="ORF">HaLaN_07697</name>
</gene>
<dbReference type="Proteomes" id="UP000485058">
    <property type="component" value="Unassembled WGS sequence"/>
</dbReference>
<dbReference type="Pfam" id="PF00069">
    <property type="entry name" value="Pkinase"/>
    <property type="match status" value="1"/>
</dbReference>
<evidence type="ECO:0000256" key="3">
    <source>
        <dbReference type="PROSITE-ProRule" id="PRU10141"/>
    </source>
</evidence>
<dbReference type="Gene3D" id="1.10.510.10">
    <property type="entry name" value="Transferase(Phosphotransferase) domain 1"/>
    <property type="match status" value="1"/>
</dbReference>
<keyword evidence="6" id="KW-1185">Reference proteome</keyword>
<dbReference type="GO" id="GO:0004672">
    <property type="term" value="F:protein kinase activity"/>
    <property type="evidence" value="ECO:0007669"/>
    <property type="project" value="InterPro"/>
</dbReference>
<organism evidence="5 6">
    <name type="scientific">Haematococcus lacustris</name>
    <name type="common">Green alga</name>
    <name type="synonym">Haematococcus pluvialis</name>
    <dbReference type="NCBI Taxonomy" id="44745"/>
    <lineage>
        <taxon>Eukaryota</taxon>
        <taxon>Viridiplantae</taxon>
        <taxon>Chlorophyta</taxon>
        <taxon>core chlorophytes</taxon>
        <taxon>Chlorophyceae</taxon>
        <taxon>CS clade</taxon>
        <taxon>Chlamydomonadales</taxon>
        <taxon>Haematococcaceae</taxon>
        <taxon>Haematococcus</taxon>
    </lineage>
</organism>
<reference evidence="5 6" key="1">
    <citation type="submission" date="2020-02" db="EMBL/GenBank/DDBJ databases">
        <title>Draft genome sequence of Haematococcus lacustris strain NIES-144.</title>
        <authorList>
            <person name="Morimoto D."/>
            <person name="Nakagawa S."/>
            <person name="Yoshida T."/>
            <person name="Sawayama S."/>
        </authorList>
    </citation>
    <scope>NUCLEOTIDE SEQUENCE [LARGE SCALE GENOMIC DNA]</scope>
    <source>
        <strain evidence="5 6">NIES-144</strain>
    </source>
</reference>
<protein>
    <submittedName>
        <fullName evidence="5">Uncharacterized protein fap247</fullName>
    </submittedName>
</protein>
<proteinExistence type="predicted"/>
<dbReference type="SUPFAM" id="SSF56112">
    <property type="entry name" value="Protein kinase-like (PK-like)"/>
    <property type="match status" value="1"/>
</dbReference>
<dbReference type="InterPro" id="IPR017441">
    <property type="entry name" value="Protein_kinase_ATP_BS"/>
</dbReference>
<dbReference type="PROSITE" id="PS00107">
    <property type="entry name" value="PROTEIN_KINASE_ATP"/>
    <property type="match status" value="1"/>
</dbReference>
<feature type="domain" description="Protein kinase" evidence="4">
    <location>
        <begin position="1"/>
        <end position="190"/>
    </location>
</feature>
<evidence type="ECO:0000256" key="1">
    <source>
        <dbReference type="ARBA" id="ARBA00022741"/>
    </source>
</evidence>
<keyword evidence="2 3" id="KW-0067">ATP-binding</keyword>
<dbReference type="PANTHER" id="PTHR24056:SF111">
    <property type="entry name" value="CYCLIN-DEPENDENT KINASE-LIKE 5"/>
    <property type="match status" value="1"/>
</dbReference>
<dbReference type="EMBL" id="BLLF01000465">
    <property type="protein sequence ID" value="GFH12069.1"/>
    <property type="molecule type" value="Genomic_DNA"/>
</dbReference>
<evidence type="ECO:0000256" key="2">
    <source>
        <dbReference type="ARBA" id="ARBA00022840"/>
    </source>
</evidence>